<organism evidence="2 3">
    <name type="scientific">Cinchona calisaya</name>
    <dbReference type="NCBI Taxonomy" id="153742"/>
    <lineage>
        <taxon>Eukaryota</taxon>
        <taxon>Viridiplantae</taxon>
        <taxon>Streptophyta</taxon>
        <taxon>Embryophyta</taxon>
        <taxon>Tracheophyta</taxon>
        <taxon>Spermatophyta</taxon>
        <taxon>Magnoliopsida</taxon>
        <taxon>eudicotyledons</taxon>
        <taxon>Gunneridae</taxon>
        <taxon>Pentapetalae</taxon>
        <taxon>asterids</taxon>
        <taxon>lamiids</taxon>
        <taxon>Gentianales</taxon>
        <taxon>Rubiaceae</taxon>
        <taxon>Cinchonoideae</taxon>
        <taxon>Cinchoneae</taxon>
        <taxon>Cinchona</taxon>
    </lineage>
</organism>
<dbReference type="InterPro" id="IPR040374">
    <property type="entry name" value="BIC"/>
</dbReference>
<comment type="caution">
    <text evidence="2">The sequence shown here is derived from an EMBL/GenBank/DDBJ whole genome shotgun (WGS) entry which is preliminary data.</text>
</comment>
<reference evidence="2 3" key="1">
    <citation type="submission" date="2024-11" db="EMBL/GenBank/DDBJ databases">
        <title>A near-complete genome assembly of Cinchona calisaya.</title>
        <authorList>
            <person name="Lian D.C."/>
            <person name="Zhao X.W."/>
            <person name="Wei L."/>
        </authorList>
    </citation>
    <scope>NUCLEOTIDE SEQUENCE [LARGE SCALE GENOMIC DNA]</scope>
    <source>
        <tissue evidence="2">Nenye</tissue>
    </source>
</reference>
<sequence>MSANDHIHLSRTTSKTTRAQSLEGSVDFDLYQPPTTSPRVVRARDAKLSDTSSPQAVLEMMPNANQQEASTQESGREKLLRHWTEVAGSVCIPEKWDQETSLKDWMDCSLFDAFLAPNGAVSAREALIAERKRESERQYLMQMEPRGKNSSEGTKRMKFSVGI</sequence>
<dbReference type="Proteomes" id="UP001630127">
    <property type="component" value="Unassembled WGS sequence"/>
</dbReference>
<gene>
    <name evidence="2" type="ORF">ACH5RR_021131</name>
</gene>
<evidence type="ECO:0000313" key="2">
    <source>
        <dbReference type="EMBL" id="KAL3518542.1"/>
    </source>
</evidence>
<accession>A0ABD2ZJD1</accession>
<dbReference type="PANTHER" id="PTHR34207:SF2">
    <property type="entry name" value="PROTEIN BIC1"/>
    <property type="match status" value="1"/>
</dbReference>
<proteinExistence type="predicted"/>
<name>A0ABD2ZJD1_9GENT</name>
<dbReference type="PANTHER" id="PTHR34207">
    <property type="entry name" value="PROTEIN BIC1"/>
    <property type="match status" value="1"/>
</dbReference>
<feature type="region of interest" description="Disordered" evidence="1">
    <location>
        <begin position="143"/>
        <end position="163"/>
    </location>
</feature>
<dbReference type="AlphaFoldDB" id="A0ABD2ZJD1"/>
<protein>
    <submittedName>
        <fullName evidence="2">Uncharacterized protein</fullName>
    </submittedName>
</protein>
<evidence type="ECO:0000313" key="3">
    <source>
        <dbReference type="Proteomes" id="UP001630127"/>
    </source>
</evidence>
<keyword evidence="3" id="KW-1185">Reference proteome</keyword>
<feature type="compositionally biased region" description="Basic and acidic residues" evidence="1">
    <location>
        <begin position="145"/>
        <end position="155"/>
    </location>
</feature>
<dbReference type="CDD" id="cd22645">
    <property type="entry name" value="BIC1_CID"/>
    <property type="match status" value="1"/>
</dbReference>
<dbReference type="EMBL" id="JBJUIK010000009">
    <property type="protein sequence ID" value="KAL3518542.1"/>
    <property type="molecule type" value="Genomic_DNA"/>
</dbReference>
<evidence type="ECO:0000256" key="1">
    <source>
        <dbReference type="SAM" id="MobiDB-lite"/>
    </source>
</evidence>